<keyword evidence="1" id="KW-0675">Receptor</keyword>
<dbReference type="AlphaFoldDB" id="A0A645JAZ1"/>
<organism evidence="1">
    <name type="scientific">bioreactor metagenome</name>
    <dbReference type="NCBI Taxonomy" id="1076179"/>
    <lineage>
        <taxon>unclassified sequences</taxon>
        <taxon>metagenomes</taxon>
        <taxon>ecological metagenomes</taxon>
    </lineage>
</organism>
<reference evidence="1" key="1">
    <citation type="submission" date="2019-08" db="EMBL/GenBank/DDBJ databases">
        <authorList>
            <person name="Kucharzyk K."/>
            <person name="Murdoch R.W."/>
            <person name="Higgins S."/>
            <person name="Loffler F."/>
        </authorList>
    </citation>
    <scope>NUCLEOTIDE SEQUENCE</scope>
</reference>
<evidence type="ECO:0000313" key="1">
    <source>
        <dbReference type="EMBL" id="MPN59899.1"/>
    </source>
</evidence>
<sequence>MRNYSYSQGMNIERNVYYTSWREGQDNSNARYPRIEMVGTQRYSDRYIEDASYLRLRNILLGYNIPRLKMNGKYLYEGIRVYASLQNFLTFTKYSGLDPEVNSKGGDIDAGIDHFTYPNSKSFSIGVNLTF</sequence>
<name>A0A645JAZ1_9ZZZZ</name>
<proteinExistence type="predicted"/>
<comment type="caution">
    <text evidence="1">The sequence shown here is derived from an EMBL/GenBank/DDBJ whole genome shotgun (WGS) entry which is preliminary data.</text>
</comment>
<gene>
    <name evidence="1" type="primary">susC_153</name>
    <name evidence="1" type="ORF">SDC9_207621</name>
</gene>
<accession>A0A645JAZ1</accession>
<protein>
    <submittedName>
        <fullName evidence="1">TonB-dependent receptor SusC</fullName>
    </submittedName>
</protein>
<dbReference type="EMBL" id="VSSQ01134446">
    <property type="protein sequence ID" value="MPN59899.1"/>
    <property type="molecule type" value="Genomic_DNA"/>
</dbReference>